<gene>
    <name evidence="1" type="ORF">COLINT_02020</name>
</gene>
<evidence type="ECO:0000313" key="2">
    <source>
        <dbReference type="Proteomes" id="UP000003295"/>
    </source>
</evidence>
<organism evidence="1 2">
    <name type="scientific">Collinsella intestinalis DSM 13280</name>
    <dbReference type="NCBI Taxonomy" id="521003"/>
    <lineage>
        <taxon>Bacteria</taxon>
        <taxon>Bacillati</taxon>
        <taxon>Actinomycetota</taxon>
        <taxon>Coriobacteriia</taxon>
        <taxon>Coriobacteriales</taxon>
        <taxon>Coriobacteriaceae</taxon>
        <taxon>Collinsella</taxon>
    </lineage>
</organism>
<comment type="caution">
    <text evidence="1">The sequence shown here is derived from an EMBL/GenBank/DDBJ whole genome shotgun (WGS) entry which is preliminary data.</text>
</comment>
<dbReference type="STRING" id="521003.COLINT_02020"/>
<name>C4F7K5_9ACTN</name>
<dbReference type="EMBL" id="ABXH02000002">
    <property type="protein sequence ID" value="EEP45228.1"/>
    <property type="molecule type" value="Genomic_DNA"/>
</dbReference>
<protein>
    <submittedName>
        <fullName evidence="1">Uncharacterized protein</fullName>
    </submittedName>
</protein>
<proteinExistence type="predicted"/>
<dbReference type="Proteomes" id="UP000003295">
    <property type="component" value="Unassembled WGS sequence"/>
</dbReference>
<reference evidence="1 2" key="1">
    <citation type="submission" date="2009-04" db="EMBL/GenBank/DDBJ databases">
        <authorList>
            <person name="Weinstock G."/>
            <person name="Sodergren E."/>
            <person name="Clifton S."/>
            <person name="Fulton L."/>
            <person name="Fulton B."/>
            <person name="Courtney L."/>
            <person name="Fronick C."/>
            <person name="Harrison M."/>
            <person name="Strong C."/>
            <person name="Farmer C."/>
            <person name="Delahaunty K."/>
            <person name="Markovic C."/>
            <person name="Hall O."/>
            <person name="Minx P."/>
            <person name="Tomlinson C."/>
            <person name="Mitreva M."/>
            <person name="Nelson J."/>
            <person name="Hou S."/>
            <person name="Wollam A."/>
            <person name="Pepin K.H."/>
            <person name="Johnson M."/>
            <person name="Bhonagiri V."/>
            <person name="Nash W.E."/>
            <person name="Warren W."/>
            <person name="Chinwalla A."/>
            <person name="Mardis E.R."/>
            <person name="Wilson R.K."/>
        </authorList>
    </citation>
    <scope>NUCLEOTIDE SEQUENCE [LARGE SCALE GENOMIC DNA]</scope>
    <source>
        <strain evidence="1 2">DSM 13280</strain>
    </source>
</reference>
<sequence>MEVCQEIHWLQRIFILLYAIMRRGMVRDARVNRVFKHRRGASDLSALQ</sequence>
<accession>C4F7K5</accession>
<evidence type="ECO:0000313" key="1">
    <source>
        <dbReference type="EMBL" id="EEP45228.1"/>
    </source>
</evidence>
<dbReference type="HOGENOM" id="CLU_3151636_0_0_11"/>
<dbReference type="AlphaFoldDB" id="C4F7K5"/>